<evidence type="ECO:0000313" key="3">
    <source>
        <dbReference type="Proteomes" id="UP001225605"/>
    </source>
</evidence>
<dbReference type="InterPro" id="IPR050228">
    <property type="entry name" value="Carboxylesterase_BioH"/>
</dbReference>
<dbReference type="PANTHER" id="PTHR43194">
    <property type="entry name" value="HYDROLASE ALPHA/BETA FOLD FAMILY"/>
    <property type="match status" value="1"/>
</dbReference>
<sequence>MYEDVNGVRTWFEVRGEGEPLVLLHGGFGDSRDFEPNLVRLADRFRVFLVDRRGHGRTPDVPGDVDADLLAGDVVGFLERVVGGPAHLVGYSAGGVVALGAAARRPDLVRRLVVLNSGFSADGWLFLPEPDGRFPPAVVDRYAEVSPDGRDHFPVVVDKFARAARAPEVVDLAAITCPVLVLGSDDDIVHLEHTVALYRGIADAQLAIVPGSSHLMLFERPDLCVELVAGFLTSTPTPLTPTPLMPVRRA</sequence>
<proteinExistence type="predicted"/>
<comment type="caution">
    <text evidence="2">The sequence shown here is derived from an EMBL/GenBank/DDBJ whole genome shotgun (WGS) entry which is preliminary data.</text>
</comment>
<reference evidence="2 3" key="1">
    <citation type="submission" date="2017-06" db="EMBL/GenBank/DDBJ databases">
        <title>Cultured bacterium strain Saccharothrix yanglingensis Hhs.015.</title>
        <authorList>
            <person name="Xia Y."/>
        </authorList>
    </citation>
    <scope>NUCLEOTIDE SEQUENCE [LARGE SCALE GENOMIC DNA]</scope>
    <source>
        <strain evidence="2 3">Hhs.015</strain>
    </source>
</reference>
<gene>
    <name evidence="2" type="ORF">CKY47_32095</name>
</gene>
<dbReference type="SUPFAM" id="SSF53474">
    <property type="entry name" value="alpha/beta-Hydrolases"/>
    <property type="match status" value="1"/>
</dbReference>
<dbReference type="PANTHER" id="PTHR43194:SF2">
    <property type="entry name" value="PEROXISOMAL MEMBRANE PROTEIN LPX1"/>
    <property type="match status" value="1"/>
</dbReference>
<evidence type="ECO:0000259" key="1">
    <source>
        <dbReference type="Pfam" id="PF12697"/>
    </source>
</evidence>
<dbReference type="EMBL" id="NSDM01000019">
    <property type="protein sequence ID" value="MDQ2588517.1"/>
    <property type="molecule type" value="Genomic_DNA"/>
</dbReference>
<dbReference type="InterPro" id="IPR000073">
    <property type="entry name" value="AB_hydrolase_1"/>
</dbReference>
<dbReference type="InterPro" id="IPR029058">
    <property type="entry name" value="AB_hydrolase_fold"/>
</dbReference>
<organism evidence="2 3">
    <name type="scientific">Saccharothrix yanglingensis</name>
    <dbReference type="NCBI Taxonomy" id="659496"/>
    <lineage>
        <taxon>Bacteria</taxon>
        <taxon>Bacillati</taxon>
        <taxon>Actinomycetota</taxon>
        <taxon>Actinomycetes</taxon>
        <taxon>Pseudonocardiales</taxon>
        <taxon>Pseudonocardiaceae</taxon>
        <taxon>Saccharothrix</taxon>
    </lineage>
</organism>
<dbReference type="Gene3D" id="3.40.50.1820">
    <property type="entry name" value="alpha/beta hydrolase"/>
    <property type="match status" value="1"/>
</dbReference>
<protein>
    <submittedName>
        <fullName evidence="2">Alpha/beta hydrolase</fullName>
    </submittedName>
</protein>
<feature type="domain" description="AB hydrolase-1" evidence="1">
    <location>
        <begin position="21"/>
        <end position="226"/>
    </location>
</feature>
<dbReference type="RefSeq" id="WP_306750168.1">
    <property type="nucleotide sequence ID" value="NZ_NSDM01000019.1"/>
</dbReference>
<evidence type="ECO:0000313" key="2">
    <source>
        <dbReference type="EMBL" id="MDQ2588517.1"/>
    </source>
</evidence>
<keyword evidence="3" id="KW-1185">Reference proteome</keyword>
<dbReference type="Pfam" id="PF12697">
    <property type="entry name" value="Abhydrolase_6"/>
    <property type="match status" value="1"/>
</dbReference>
<dbReference type="PRINTS" id="PR00111">
    <property type="entry name" value="ABHYDROLASE"/>
</dbReference>
<keyword evidence="2" id="KW-0378">Hydrolase</keyword>
<name>A0ABU0X8Q1_9PSEU</name>
<dbReference type="Proteomes" id="UP001225605">
    <property type="component" value="Unassembled WGS sequence"/>
</dbReference>
<dbReference type="GO" id="GO:0016787">
    <property type="term" value="F:hydrolase activity"/>
    <property type="evidence" value="ECO:0007669"/>
    <property type="project" value="UniProtKB-KW"/>
</dbReference>
<accession>A0ABU0X8Q1</accession>